<sequence length="349" mass="37680">MAHSSESSNTNFPIAHDLRRDRERKENKCISATCGIWRDFHLQGGKFVGAGSLIQGLFLEFEEKIHLVTSNKVISTDDLRCYSLYFMKSKDKGKKPEKLAKMASHKVIFKSGFAIVPIDSKKLGFTRQYTSGLANHRPFTICVKVKEDLRNDELYCHVVEESGRSIVIRPYEVKGIADEETYVTDHSSLKIESSSFCSSNRKGLGAPIAITVNDEAVAVGAITLSNNKQLSFVLFSQIDRTRTRSEEGNGGGGEQQAPGEPAEGGEQQAPRELAGGEEQQAPGEPAGGEEQQALGELAGGEEQQAPGEPAGGEEQQAPGEPAGGLEQQASGEQDGNGETPSKIDRGVNN</sequence>
<keyword evidence="3" id="KW-1185">Reference proteome</keyword>
<proteinExistence type="predicted"/>
<reference evidence="2 3" key="1">
    <citation type="journal article" date="2018" name="Sci. Rep.">
        <title>Comparative analysis of the Pocillopora damicornis genome highlights role of immune system in coral evolution.</title>
        <authorList>
            <person name="Cunning R."/>
            <person name="Bay R.A."/>
            <person name="Gillette P."/>
            <person name="Baker A.C."/>
            <person name="Traylor-Knowles N."/>
        </authorList>
    </citation>
    <scope>NUCLEOTIDE SEQUENCE [LARGE SCALE GENOMIC DNA]</scope>
    <source>
        <strain evidence="2">RSMAS</strain>
        <tissue evidence="2">Whole animal</tissue>
    </source>
</reference>
<feature type="region of interest" description="Disordered" evidence="1">
    <location>
        <begin position="242"/>
        <end position="349"/>
    </location>
</feature>
<evidence type="ECO:0000256" key="1">
    <source>
        <dbReference type="SAM" id="MobiDB-lite"/>
    </source>
</evidence>
<gene>
    <name evidence="2" type="ORF">pdam_00004197</name>
</gene>
<protein>
    <submittedName>
        <fullName evidence="2">Uncharacterized protein</fullName>
    </submittedName>
</protein>
<dbReference type="EMBL" id="RCHS01001596">
    <property type="protein sequence ID" value="RMX52703.1"/>
    <property type="molecule type" value="Genomic_DNA"/>
</dbReference>
<evidence type="ECO:0000313" key="2">
    <source>
        <dbReference type="EMBL" id="RMX52703.1"/>
    </source>
</evidence>
<dbReference type="AlphaFoldDB" id="A0A3M6UGC9"/>
<accession>A0A3M6UGC9</accession>
<organism evidence="2 3">
    <name type="scientific">Pocillopora damicornis</name>
    <name type="common">Cauliflower coral</name>
    <name type="synonym">Millepora damicornis</name>
    <dbReference type="NCBI Taxonomy" id="46731"/>
    <lineage>
        <taxon>Eukaryota</taxon>
        <taxon>Metazoa</taxon>
        <taxon>Cnidaria</taxon>
        <taxon>Anthozoa</taxon>
        <taxon>Hexacorallia</taxon>
        <taxon>Scleractinia</taxon>
        <taxon>Astrocoeniina</taxon>
        <taxon>Pocilloporidae</taxon>
        <taxon>Pocillopora</taxon>
    </lineage>
</organism>
<feature type="compositionally biased region" description="Low complexity" evidence="1">
    <location>
        <begin position="255"/>
        <end position="270"/>
    </location>
</feature>
<dbReference type="Proteomes" id="UP000275408">
    <property type="component" value="Unassembled WGS sequence"/>
</dbReference>
<comment type="caution">
    <text evidence="2">The sequence shown here is derived from an EMBL/GenBank/DDBJ whole genome shotgun (WGS) entry which is preliminary data.</text>
</comment>
<evidence type="ECO:0000313" key="3">
    <source>
        <dbReference type="Proteomes" id="UP000275408"/>
    </source>
</evidence>
<feature type="compositionally biased region" description="Polar residues" evidence="1">
    <location>
        <begin position="327"/>
        <end position="339"/>
    </location>
</feature>
<name>A0A3M6UGC9_POCDA</name>